<reference evidence="1 2" key="1">
    <citation type="submission" date="2017-02" db="EMBL/GenBank/DDBJ databases">
        <title>Paraburkholderia sophoroidis sp. nov. and Paraburkholderia steynii sp. nov. rhizobial symbionts of the fynbos legume Hypocalyptus sophoroides.</title>
        <authorList>
            <person name="Steenkamp E.T."/>
            <person name="Beukes C.W."/>
            <person name="Van Zyl E."/>
            <person name="Avontuur J."/>
            <person name="Chan W.Y."/>
            <person name="Hassen A."/>
            <person name="Palmer M."/>
            <person name="Mthombeni L."/>
            <person name="Phalane F."/>
            <person name="Sereme K."/>
            <person name="Venter S.N."/>
        </authorList>
    </citation>
    <scope>NUCLEOTIDE SEQUENCE [LARGE SCALE GENOMIC DNA]</scope>
    <source>
        <strain evidence="1 2">HC1.1ba</strain>
    </source>
</reference>
<gene>
    <name evidence="1" type="ORF">BZM27_05760</name>
</gene>
<proteinExistence type="predicted"/>
<sequence length="121" mass="13395">MTNAEAGDILFDHAIKYCNGQIVDWAEVAGEVMEAARRGALEEAAKACEKRIGHDFSATEYAEAIRELRQGPNGPEPVKAERQTYRMRSGPGWRVRPFAMPAATRWRAGEEWAALSAGFGR</sequence>
<accession>A0A4R0XFP1</accession>
<name>A0A4R0XFP1_9BURK</name>
<comment type="caution">
    <text evidence="1">The sequence shown here is derived from an EMBL/GenBank/DDBJ whole genome shotgun (WGS) entry which is preliminary data.</text>
</comment>
<organism evidence="1 2">
    <name type="scientific">Paraburkholderia steynii</name>
    <dbReference type="NCBI Taxonomy" id="1245441"/>
    <lineage>
        <taxon>Bacteria</taxon>
        <taxon>Pseudomonadati</taxon>
        <taxon>Pseudomonadota</taxon>
        <taxon>Betaproteobacteria</taxon>
        <taxon>Burkholderiales</taxon>
        <taxon>Burkholderiaceae</taxon>
        <taxon>Paraburkholderia</taxon>
    </lineage>
</organism>
<protein>
    <submittedName>
        <fullName evidence="1">Uncharacterized protein</fullName>
    </submittedName>
</protein>
<dbReference type="Proteomes" id="UP000294200">
    <property type="component" value="Unassembled WGS sequence"/>
</dbReference>
<dbReference type="AlphaFoldDB" id="A0A4R0XFP1"/>
<evidence type="ECO:0000313" key="1">
    <source>
        <dbReference type="EMBL" id="TCG09306.1"/>
    </source>
</evidence>
<evidence type="ECO:0000313" key="2">
    <source>
        <dbReference type="Proteomes" id="UP000294200"/>
    </source>
</evidence>
<dbReference type="EMBL" id="MWML01000013">
    <property type="protein sequence ID" value="TCG09306.1"/>
    <property type="molecule type" value="Genomic_DNA"/>
</dbReference>
<keyword evidence="2" id="KW-1185">Reference proteome</keyword>